<feature type="transmembrane region" description="Helical" evidence="4">
    <location>
        <begin position="323"/>
        <end position="347"/>
    </location>
</feature>
<dbReference type="PANTHER" id="PTHR11360">
    <property type="entry name" value="MONOCARBOXYLATE TRANSPORTER"/>
    <property type="match status" value="1"/>
</dbReference>
<keyword evidence="4" id="KW-0472">Membrane</keyword>
<reference evidence="5" key="1">
    <citation type="journal article" date="2020" name="New Phytol.">
        <title>Comparative genomics reveals dynamic genome evolution in host specialist ectomycorrhizal fungi.</title>
        <authorList>
            <person name="Lofgren L.A."/>
            <person name="Nguyen N.H."/>
            <person name="Vilgalys R."/>
            <person name="Ruytinx J."/>
            <person name="Liao H.L."/>
            <person name="Branco S."/>
            <person name="Kuo A."/>
            <person name="LaButti K."/>
            <person name="Lipzen A."/>
            <person name="Andreopoulos W."/>
            <person name="Pangilinan J."/>
            <person name="Riley R."/>
            <person name="Hundley H."/>
            <person name="Na H."/>
            <person name="Barry K."/>
            <person name="Grigoriev I.V."/>
            <person name="Stajich J.E."/>
            <person name="Kennedy P.G."/>
        </authorList>
    </citation>
    <scope>NUCLEOTIDE SEQUENCE</scope>
    <source>
        <strain evidence="5">FC423</strain>
    </source>
</reference>
<feature type="region of interest" description="Disordered" evidence="3">
    <location>
        <begin position="1"/>
        <end position="23"/>
    </location>
</feature>
<feature type="transmembrane region" description="Helical" evidence="4">
    <location>
        <begin position="90"/>
        <end position="110"/>
    </location>
</feature>
<evidence type="ECO:0000256" key="2">
    <source>
        <dbReference type="ARBA" id="ARBA00006727"/>
    </source>
</evidence>
<comment type="caution">
    <text evidence="5">The sequence shown here is derived from an EMBL/GenBank/DDBJ whole genome shotgun (WGS) entry which is preliminary data.</text>
</comment>
<keyword evidence="4" id="KW-0812">Transmembrane</keyword>
<feature type="transmembrane region" description="Helical" evidence="4">
    <location>
        <begin position="252"/>
        <end position="272"/>
    </location>
</feature>
<comment type="subcellular location">
    <subcellularLocation>
        <location evidence="1">Membrane</location>
        <topology evidence="1">Multi-pass membrane protein</topology>
    </subcellularLocation>
</comment>
<evidence type="ECO:0000313" key="5">
    <source>
        <dbReference type="EMBL" id="KAG2118703.1"/>
    </source>
</evidence>
<dbReference type="GeneID" id="64693005"/>
<dbReference type="EMBL" id="JABBWM010000003">
    <property type="protein sequence ID" value="KAG2118703.1"/>
    <property type="molecule type" value="Genomic_DNA"/>
</dbReference>
<dbReference type="Gene3D" id="1.20.1250.20">
    <property type="entry name" value="MFS general substrate transporter like domains"/>
    <property type="match status" value="1"/>
</dbReference>
<dbReference type="Pfam" id="PF07690">
    <property type="entry name" value="MFS_1"/>
    <property type="match status" value="1"/>
</dbReference>
<feature type="transmembrane region" description="Helical" evidence="4">
    <location>
        <begin position="117"/>
        <end position="138"/>
    </location>
</feature>
<keyword evidence="6" id="KW-1185">Reference proteome</keyword>
<feature type="transmembrane region" description="Helical" evidence="4">
    <location>
        <begin position="212"/>
        <end position="231"/>
    </location>
</feature>
<evidence type="ECO:0000256" key="3">
    <source>
        <dbReference type="SAM" id="MobiDB-lite"/>
    </source>
</evidence>
<dbReference type="Proteomes" id="UP000823399">
    <property type="component" value="Unassembled WGS sequence"/>
</dbReference>
<dbReference type="GO" id="GO:0022857">
    <property type="term" value="F:transmembrane transporter activity"/>
    <property type="evidence" value="ECO:0007669"/>
    <property type="project" value="InterPro"/>
</dbReference>
<protein>
    <submittedName>
        <fullName evidence="5">Major facilitator superfamily domain-containing protein</fullName>
    </submittedName>
</protein>
<feature type="transmembrane region" description="Helical" evidence="4">
    <location>
        <begin position="379"/>
        <end position="396"/>
    </location>
</feature>
<dbReference type="SUPFAM" id="SSF103473">
    <property type="entry name" value="MFS general substrate transporter"/>
    <property type="match status" value="1"/>
</dbReference>
<feature type="transmembrane region" description="Helical" evidence="4">
    <location>
        <begin position="144"/>
        <end position="168"/>
    </location>
</feature>
<evidence type="ECO:0000313" key="6">
    <source>
        <dbReference type="Proteomes" id="UP000823399"/>
    </source>
</evidence>
<dbReference type="InterPro" id="IPR011701">
    <property type="entry name" value="MFS"/>
</dbReference>
<feature type="transmembrane region" description="Helical" evidence="4">
    <location>
        <begin position="48"/>
        <end position="70"/>
    </location>
</feature>
<gene>
    <name evidence="5" type="ORF">F5147DRAFT_565178</name>
</gene>
<evidence type="ECO:0000256" key="4">
    <source>
        <dbReference type="SAM" id="Phobius"/>
    </source>
</evidence>
<proteinExistence type="inferred from homology"/>
<name>A0A9P7JZU9_9AGAM</name>
<dbReference type="RefSeq" id="XP_041298812.1">
    <property type="nucleotide sequence ID" value="XM_041430746.1"/>
</dbReference>
<organism evidence="5 6">
    <name type="scientific">Suillus discolor</name>
    <dbReference type="NCBI Taxonomy" id="1912936"/>
    <lineage>
        <taxon>Eukaryota</taxon>
        <taxon>Fungi</taxon>
        <taxon>Dikarya</taxon>
        <taxon>Basidiomycota</taxon>
        <taxon>Agaricomycotina</taxon>
        <taxon>Agaricomycetes</taxon>
        <taxon>Agaricomycetidae</taxon>
        <taxon>Boletales</taxon>
        <taxon>Suillineae</taxon>
        <taxon>Suillaceae</taxon>
        <taxon>Suillus</taxon>
    </lineage>
</organism>
<keyword evidence="4" id="KW-1133">Transmembrane helix</keyword>
<dbReference type="OrthoDB" id="6499973at2759"/>
<accession>A0A9P7JZU9</accession>
<evidence type="ECO:0000256" key="1">
    <source>
        <dbReference type="ARBA" id="ARBA00004141"/>
    </source>
</evidence>
<feature type="transmembrane region" description="Helical" evidence="4">
    <location>
        <begin position="292"/>
        <end position="311"/>
    </location>
</feature>
<dbReference type="InterPro" id="IPR050327">
    <property type="entry name" value="Proton-linked_MCT"/>
</dbReference>
<feature type="transmembrane region" description="Helical" evidence="4">
    <location>
        <begin position="180"/>
        <end position="200"/>
    </location>
</feature>
<feature type="transmembrane region" description="Helical" evidence="4">
    <location>
        <begin position="353"/>
        <end position="372"/>
    </location>
</feature>
<comment type="similarity">
    <text evidence="2">Belongs to the major facilitator superfamily. Monocarboxylate porter (TC 2.A.1.13) family.</text>
</comment>
<dbReference type="AlphaFoldDB" id="A0A9P7JZU9"/>
<dbReference type="PANTHER" id="PTHR11360:SF284">
    <property type="entry name" value="EG:103B4.3 PROTEIN-RELATED"/>
    <property type="match status" value="1"/>
</dbReference>
<dbReference type="GO" id="GO:0016020">
    <property type="term" value="C:membrane"/>
    <property type="evidence" value="ECO:0007669"/>
    <property type="project" value="UniProtKB-SubCell"/>
</dbReference>
<feature type="transmembrane region" description="Helical" evidence="4">
    <location>
        <begin position="411"/>
        <end position="433"/>
    </location>
</feature>
<dbReference type="InterPro" id="IPR036259">
    <property type="entry name" value="MFS_trans_sf"/>
</dbReference>
<sequence length="460" mass="50212">MAAESEPRTVHTEETSLQEEKGCPETSEICQVTKDCPSNPHEFVEGGLTGWATAFGAFLVQFCGVGYTASFGVYQDFYTQHYLINETSSAISWIGSTSAFLLLSVGLMSGSLHDRGYFYHLMITGSLLQSLSLFLLSLSKPNQYYQIFFSQGLGLGISFGLTCIPSMAVIPHHFRRRRTLVMTFIAIGASLGAIIHPIMLNNLLNGPLGFANGVRVSAGLISFFLLTACLCMRTRLDPPATPVNYIVASRKCVRDVPFVLMMTAGFLFQIGFYYPLFFFQLDSIKHGISVDFSFYSLVILNGSNCLGRFTSGFIASFTGVPELMIMSSFSCGVLIFGMIGLSSLASVVVLGVVYGYVAGVCNALGTPLIALLTPDLSELGARMGICLFALGGYYDYFNGTPICGALLTTNYIWWIPSVFSGIGSLAGTMLFTIMRYKFLRKQRVQMDVLPLDNQAVEVEP</sequence>